<comment type="caution">
    <text evidence="1">The sequence shown here is derived from an EMBL/GenBank/DDBJ whole genome shotgun (WGS) entry which is preliminary data.</text>
</comment>
<organism evidence="1 2">
    <name type="scientific">Nocardia panacis</name>
    <dbReference type="NCBI Taxonomy" id="2340916"/>
    <lineage>
        <taxon>Bacteria</taxon>
        <taxon>Bacillati</taxon>
        <taxon>Actinomycetota</taxon>
        <taxon>Actinomycetes</taxon>
        <taxon>Mycobacteriales</taxon>
        <taxon>Nocardiaceae</taxon>
        <taxon>Nocardia</taxon>
    </lineage>
</organism>
<dbReference type="EMBL" id="QZFU01000028">
    <property type="protein sequence ID" value="RJO72553.1"/>
    <property type="molecule type" value="Genomic_DNA"/>
</dbReference>
<keyword evidence="2" id="KW-1185">Reference proteome</keyword>
<dbReference type="Proteomes" id="UP000266677">
    <property type="component" value="Unassembled WGS sequence"/>
</dbReference>
<evidence type="ECO:0000313" key="1">
    <source>
        <dbReference type="EMBL" id="RJO72553.1"/>
    </source>
</evidence>
<proteinExistence type="predicted"/>
<evidence type="ECO:0000313" key="2">
    <source>
        <dbReference type="Proteomes" id="UP000266677"/>
    </source>
</evidence>
<reference evidence="1 2" key="1">
    <citation type="submission" date="2018-09" db="EMBL/GenBank/DDBJ databases">
        <title>YIM PH21274 draft genome.</title>
        <authorList>
            <person name="Miao C."/>
        </authorList>
    </citation>
    <scope>NUCLEOTIDE SEQUENCE [LARGE SCALE GENOMIC DNA]</scope>
    <source>
        <strain evidence="1 2">YIM PH 21724</strain>
    </source>
</reference>
<dbReference type="AlphaFoldDB" id="A0A3A4KBQ0"/>
<sequence>MQSRHIRYLEAIDRNPTIGMLAGRLEFTYSIRSRRHPTRYEAAAARADRVTALVDTLLYNRTRGVRHLFGALDLAGG</sequence>
<protein>
    <submittedName>
        <fullName evidence="1">Uncharacterized protein</fullName>
    </submittedName>
</protein>
<name>A0A3A4KBQ0_9NOCA</name>
<accession>A0A3A4KBQ0</accession>
<gene>
    <name evidence="1" type="ORF">D5S18_22560</name>
</gene>